<comment type="similarity">
    <text evidence="1">Belongs to the ClpA/ClpB family.</text>
</comment>
<dbReference type="GeneID" id="86970331"/>
<dbReference type="GO" id="GO:0006508">
    <property type="term" value="P:proteolysis"/>
    <property type="evidence" value="ECO:0007669"/>
    <property type="project" value="UniProtKB-KW"/>
</dbReference>
<dbReference type="FunFam" id="3.40.50.300:FF:000010">
    <property type="entry name" value="Chaperone clpB 1, putative"/>
    <property type="match status" value="1"/>
</dbReference>
<dbReference type="PROSITE" id="PS00871">
    <property type="entry name" value="CLPAB_2"/>
    <property type="match status" value="1"/>
</dbReference>
<keyword evidence="2" id="KW-0645">Protease</keyword>
<dbReference type="InterPro" id="IPR028299">
    <property type="entry name" value="ClpA/B_CS2"/>
</dbReference>
<dbReference type="Pfam" id="PF10431">
    <property type="entry name" value="ClpB_D2-small"/>
    <property type="match status" value="1"/>
</dbReference>
<dbReference type="InterPro" id="IPR018368">
    <property type="entry name" value="ClpA/B_CS1"/>
</dbReference>
<dbReference type="InterPro" id="IPR027417">
    <property type="entry name" value="P-loop_NTPase"/>
</dbReference>
<name>A0A2I1L9A1_9LACT</name>
<dbReference type="PANTHER" id="PTHR11638">
    <property type="entry name" value="ATP-DEPENDENT CLP PROTEASE"/>
    <property type="match status" value="1"/>
</dbReference>
<keyword evidence="2" id="KW-0378">Hydrolase</keyword>
<dbReference type="AlphaFoldDB" id="A0A2I1L9A1"/>
<dbReference type="InterPro" id="IPR041546">
    <property type="entry name" value="ClpA/ClpB_AAA_lid"/>
</dbReference>
<dbReference type="Gene3D" id="4.10.860.10">
    <property type="entry name" value="UVR domain"/>
    <property type="match status" value="1"/>
</dbReference>
<keyword evidence="1" id="KW-0547">Nucleotide-binding</keyword>
<dbReference type="Pfam" id="PF00004">
    <property type="entry name" value="AAA"/>
    <property type="match status" value="1"/>
</dbReference>
<dbReference type="InterPro" id="IPR001943">
    <property type="entry name" value="UVR_dom"/>
</dbReference>
<dbReference type="PROSITE" id="PS00870">
    <property type="entry name" value="CLPAB_1"/>
    <property type="match status" value="1"/>
</dbReference>
<organism evidence="2 3">
    <name type="scientific">Aerococcus urinae</name>
    <dbReference type="NCBI Taxonomy" id="1376"/>
    <lineage>
        <taxon>Bacteria</taxon>
        <taxon>Bacillati</taxon>
        <taxon>Bacillota</taxon>
        <taxon>Bacilli</taxon>
        <taxon>Lactobacillales</taxon>
        <taxon>Aerococcaceae</taxon>
        <taxon>Aerococcus</taxon>
    </lineage>
</organism>
<dbReference type="GO" id="GO:0008233">
    <property type="term" value="F:peptidase activity"/>
    <property type="evidence" value="ECO:0007669"/>
    <property type="project" value="UniProtKB-KW"/>
</dbReference>
<sequence>MKCQRCNQREAAIHMYANINGQRQAINLCQPCYAEIIRNQSQAGKSNNDNTSWGNLYELLRQMQDKGTHNSNGQEPPHHPNDGQGNSLLANYGTNMTELARQGKYDPVIGRDQEINRVIEILNRRTKNNPVLIGEAGVGKTAVVEGLAQKIVAKEVPEKLQNKEVISLDVASLVQGTGVRGQFEEKMQALIKEVSSNQSIILFIDEIHEIVGAGTADNSSMDAGNILKPALARGEMQLVGATTLNEFRRIEKDGALARRLQPVQVDEPSVEEAITIIKGLADQYQKFHHVHFTDQALEATVILSNRYIQDRQLPDKAIDLLDEAGSKKNLTIPFLDKEALENQIKELEKLKEMATDAEDYEKAAYYRDQLKKYKDMAANNEAVVEQVPTITVEDIEELVEAKTGIPVGQLQDQEQSNLLQLEDELKETIIGQDPAVEKVSAAIRRNRVGFHPGNKPIASFLFVGPTGVGKTELARQLAKQLFGSEEAMIRFDMSEYMEKHSVSKMIGSPPGYVGYDEAGQLTEQVRRQPYSLILLDEVEKAHPDVLNLFLQIMEDGRLTDAQGRTVSFKDTLIIMTSNAGTGNVEASVGFAASQQGKNQSVLDQLDNYFKPEFMNRFDGIIEFQPLTKEELIQIVYHMLTSMNKLLKGQKISIAIDDRVKEAIVELGYDPKLGARPLRRVIQEQIENQVADLYLKDPSISYVHFTVDDSGDIVINESENSQAIEESEAD</sequence>
<reference evidence="2 3" key="1">
    <citation type="submission" date="2018-04" db="EMBL/GenBank/DDBJ databases">
        <title>Aerococcus urinae genomes.</title>
        <authorList>
            <person name="Hilt E."/>
            <person name="Gilbert N.M."/>
            <person name="Thomas-White K."/>
            <person name="Putonti C."/>
            <person name="Lewis A.L."/>
            <person name="Visck K.L."/>
            <person name="Wolfe A.J."/>
        </authorList>
    </citation>
    <scope>NUCLEOTIDE SEQUENCE [LARGE SCALE GENOMIC DNA]</scope>
    <source>
        <strain evidence="2 3">UMB7480</strain>
    </source>
</reference>
<dbReference type="GO" id="GO:0005737">
    <property type="term" value="C:cytoplasm"/>
    <property type="evidence" value="ECO:0007669"/>
    <property type="project" value="TreeGrafter"/>
</dbReference>
<gene>
    <name evidence="2" type="ORF">DBT54_03860</name>
</gene>
<dbReference type="SMART" id="SM00382">
    <property type="entry name" value="AAA"/>
    <property type="match status" value="2"/>
</dbReference>
<dbReference type="FunFam" id="3.40.50.300:FF:000025">
    <property type="entry name" value="ATP-dependent Clp protease subunit"/>
    <property type="match status" value="1"/>
</dbReference>
<dbReference type="InterPro" id="IPR050130">
    <property type="entry name" value="ClpA_ClpB"/>
</dbReference>
<dbReference type="InterPro" id="IPR001270">
    <property type="entry name" value="ClpA/B"/>
</dbReference>
<dbReference type="EMBL" id="QMHM01000005">
    <property type="protein sequence ID" value="RAV80437.1"/>
    <property type="molecule type" value="Genomic_DNA"/>
</dbReference>
<dbReference type="SMART" id="SM01086">
    <property type="entry name" value="ClpB_D2-small"/>
    <property type="match status" value="1"/>
</dbReference>
<dbReference type="InterPro" id="IPR003959">
    <property type="entry name" value="ATPase_AAA_core"/>
</dbReference>
<dbReference type="PANTHER" id="PTHR11638:SF175">
    <property type="entry name" value="ATP-DEPENDENT CLP PROTEASE, ATP-BINDING SUBUNIT CLPC"/>
    <property type="match status" value="1"/>
</dbReference>
<dbReference type="CDD" id="cd00009">
    <property type="entry name" value="AAA"/>
    <property type="match status" value="1"/>
</dbReference>
<dbReference type="PROSITE" id="PS50151">
    <property type="entry name" value="UVR"/>
    <property type="match status" value="1"/>
</dbReference>
<keyword evidence="1" id="KW-0143">Chaperone</keyword>
<dbReference type="Pfam" id="PF07724">
    <property type="entry name" value="AAA_2"/>
    <property type="match status" value="1"/>
</dbReference>
<proteinExistence type="inferred from homology"/>
<dbReference type="PRINTS" id="PR00300">
    <property type="entry name" value="CLPPROTEASEA"/>
</dbReference>
<dbReference type="GO" id="GO:0016887">
    <property type="term" value="F:ATP hydrolysis activity"/>
    <property type="evidence" value="ECO:0007669"/>
    <property type="project" value="InterPro"/>
</dbReference>
<accession>A0A2I1L9A1</accession>
<dbReference type="RefSeq" id="WP_070598013.1">
    <property type="nucleotide sequence ID" value="NZ_JASODG010000004.1"/>
</dbReference>
<evidence type="ECO:0000256" key="1">
    <source>
        <dbReference type="RuleBase" id="RU004432"/>
    </source>
</evidence>
<dbReference type="Pfam" id="PF17871">
    <property type="entry name" value="AAA_lid_9"/>
    <property type="match status" value="1"/>
</dbReference>
<evidence type="ECO:0000313" key="2">
    <source>
        <dbReference type="EMBL" id="RAV80437.1"/>
    </source>
</evidence>
<dbReference type="InterPro" id="IPR003593">
    <property type="entry name" value="AAA+_ATPase"/>
</dbReference>
<dbReference type="GO" id="GO:0034605">
    <property type="term" value="P:cellular response to heat"/>
    <property type="evidence" value="ECO:0007669"/>
    <property type="project" value="TreeGrafter"/>
</dbReference>
<dbReference type="Gene3D" id="1.10.8.60">
    <property type="match status" value="2"/>
</dbReference>
<keyword evidence="1 2" id="KW-0067">ATP-binding</keyword>
<dbReference type="InterPro" id="IPR019489">
    <property type="entry name" value="Clp_ATPase_C"/>
</dbReference>
<dbReference type="Gene3D" id="3.40.50.300">
    <property type="entry name" value="P-loop containing nucleotide triphosphate hydrolases"/>
    <property type="match status" value="2"/>
</dbReference>
<protein>
    <submittedName>
        <fullName evidence="2">ATP-dependent Clp protease ATP-binding subunit</fullName>
    </submittedName>
</protein>
<comment type="caution">
    <text evidence="2">The sequence shown here is derived from an EMBL/GenBank/DDBJ whole genome shotgun (WGS) entry which is preliminary data.</text>
</comment>
<evidence type="ECO:0000313" key="3">
    <source>
        <dbReference type="Proteomes" id="UP000251923"/>
    </source>
</evidence>
<dbReference type="GO" id="GO:0005524">
    <property type="term" value="F:ATP binding"/>
    <property type="evidence" value="ECO:0007669"/>
    <property type="project" value="UniProtKB-KW"/>
</dbReference>
<dbReference type="Proteomes" id="UP000251923">
    <property type="component" value="Unassembled WGS sequence"/>
</dbReference>
<dbReference type="SUPFAM" id="SSF52540">
    <property type="entry name" value="P-loop containing nucleoside triphosphate hydrolases"/>
    <property type="match status" value="2"/>
</dbReference>
<dbReference type="CDD" id="cd19499">
    <property type="entry name" value="RecA-like_ClpB_Hsp104-like"/>
    <property type="match status" value="1"/>
</dbReference>